<organism evidence="7 8">
    <name type="scientific">Rhodovulum strictum</name>
    <dbReference type="NCBI Taxonomy" id="58314"/>
    <lineage>
        <taxon>Bacteria</taxon>
        <taxon>Pseudomonadati</taxon>
        <taxon>Pseudomonadota</taxon>
        <taxon>Alphaproteobacteria</taxon>
        <taxon>Rhodobacterales</taxon>
        <taxon>Paracoccaceae</taxon>
        <taxon>Rhodovulum</taxon>
    </lineage>
</organism>
<evidence type="ECO:0000256" key="1">
    <source>
        <dbReference type="ARBA" id="ARBA00008683"/>
    </source>
</evidence>
<feature type="domain" description="Peptidase S49" evidence="6">
    <location>
        <begin position="153"/>
        <end position="288"/>
    </location>
</feature>
<evidence type="ECO:0000256" key="3">
    <source>
        <dbReference type="ARBA" id="ARBA00022801"/>
    </source>
</evidence>
<dbReference type="Pfam" id="PF01343">
    <property type="entry name" value="Peptidase_S49"/>
    <property type="match status" value="1"/>
</dbReference>
<evidence type="ECO:0000256" key="5">
    <source>
        <dbReference type="SAM" id="MobiDB-lite"/>
    </source>
</evidence>
<reference evidence="7 8" key="1">
    <citation type="submission" date="2019-11" db="EMBL/GenBank/DDBJ databases">
        <title>Draft Whole-Genome sequence of the marine photosynthetic bacterium Rhodovulum strictum DSM 11289.</title>
        <authorList>
            <person name="Kyndt J.A."/>
            <person name="Meyer T.E."/>
        </authorList>
    </citation>
    <scope>NUCLEOTIDE SEQUENCE [LARGE SCALE GENOMIC DNA]</scope>
    <source>
        <strain evidence="7 8">DSM 11289</strain>
    </source>
</reference>
<evidence type="ECO:0000256" key="2">
    <source>
        <dbReference type="ARBA" id="ARBA00022670"/>
    </source>
</evidence>
<dbReference type="RefSeq" id="WP_153749782.1">
    <property type="nucleotide sequence ID" value="NZ_BAAADI010000039.1"/>
</dbReference>
<evidence type="ECO:0000256" key="4">
    <source>
        <dbReference type="ARBA" id="ARBA00022825"/>
    </source>
</evidence>
<dbReference type="InterPro" id="IPR029045">
    <property type="entry name" value="ClpP/crotonase-like_dom_sf"/>
</dbReference>
<dbReference type="GO" id="GO:0006508">
    <property type="term" value="P:proteolysis"/>
    <property type="evidence" value="ECO:0007669"/>
    <property type="project" value="UniProtKB-KW"/>
</dbReference>
<evidence type="ECO:0000313" key="7">
    <source>
        <dbReference type="EMBL" id="MRH22504.1"/>
    </source>
</evidence>
<evidence type="ECO:0000259" key="6">
    <source>
        <dbReference type="Pfam" id="PF01343"/>
    </source>
</evidence>
<dbReference type="OrthoDB" id="266140at2"/>
<dbReference type="Gene3D" id="6.20.330.10">
    <property type="match status" value="1"/>
</dbReference>
<feature type="compositionally biased region" description="Low complexity" evidence="5">
    <location>
        <begin position="354"/>
        <end position="376"/>
    </location>
</feature>
<dbReference type="CDD" id="cd07022">
    <property type="entry name" value="S49_Sppa_36K_type"/>
    <property type="match status" value="1"/>
</dbReference>
<dbReference type="Gene3D" id="3.90.226.10">
    <property type="entry name" value="2-enoyl-CoA Hydratase, Chain A, domain 1"/>
    <property type="match status" value="1"/>
</dbReference>
<feature type="region of interest" description="Disordered" evidence="5">
    <location>
        <begin position="325"/>
        <end position="376"/>
    </location>
</feature>
<name>A0A844BDE4_9RHOB</name>
<evidence type="ECO:0000313" key="8">
    <source>
        <dbReference type="Proteomes" id="UP000466730"/>
    </source>
</evidence>
<dbReference type="InterPro" id="IPR033855">
    <property type="entry name" value="Protein_C"/>
</dbReference>
<keyword evidence="3" id="KW-0378">Hydrolase</keyword>
<dbReference type="PANTHER" id="PTHR33209">
    <property type="entry name" value="PROTEASE 4"/>
    <property type="match status" value="1"/>
</dbReference>
<dbReference type="PANTHER" id="PTHR33209:SF1">
    <property type="entry name" value="PEPTIDASE S49 DOMAIN-CONTAINING PROTEIN"/>
    <property type="match status" value="1"/>
</dbReference>
<feature type="compositionally biased region" description="Acidic residues" evidence="5">
    <location>
        <begin position="343"/>
        <end position="353"/>
    </location>
</feature>
<dbReference type="InterPro" id="IPR002142">
    <property type="entry name" value="Peptidase_S49"/>
</dbReference>
<comment type="caution">
    <text evidence="7">The sequence shown here is derived from an EMBL/GenBank/DDBJ whole genome shotgun (WGS) entry which is preliminary data.</text>
</comment>
<proteinExistence type="inferred from homology"/>
<dbReference type="GO" id="GO:0008236">
    <property type="term" value="F:serine-type peptidase activity"/>
    <property type="evidence" value="ECO:0007669"/>
    <property type="project" value="UniProtKB-KW"/>
</dbReference>
<dbReference type="EMBL" id="WJPO01000032">
    <property type="protein sequence ID" value="MRH22504.1"/>
    <property type="molecule type" value="Genomic_DNA"/>
</dbReference>
<accession>A0A844BDE4</accession>
<gene>
    <name evidence="7" type="ORF">GH815_16125</name>
</gene>
<comment type="similarity">
    <text evidence="1">Belongs to the peptidase S49 family.</text>
</comment>
<dbReference type="Proteomes" id="UP000466730">
    <property type="component" value="Unassembled WGS sequence"/>
</dbReference>
<keyword evidence="4" id="KW-0720">Serine protease</keyword>
<protein>
    <submittedName>
        <fullName evidence="7">S49 family peptidase</fullName>
    </submittedName>
</protein>
<dbReference type="SUPFAM" id="SSF52096">
    <property type="entry name" value="ClpP/crotonase"/>
    <property type="match status" value="1"/>
</dbReference>
<keyword evidence="2" id="KW-0645">Protease</keyword>
<sequence length="477" mass="49195">MLHARIAARAFNTPLLVEPSKAMAFLSGLGPRILGRRVELADGAEAPDGGATLPARASLLAGGLSDSYRQHGDTPFPVVDGIAVIEIAGVLIHRGGWIGQSSGQTSYEGIAAQIEAAASDPAVRGLVLEIDSFGGEVAGVFDLADRIRAIRGAKPVWAFVAEHAFSAGYALASQADRILLPRTGALGSIGVVVLHADLSAQLDQDGVRVTLIHSGKHKVDGNPYQPLPEGVRDDIQREIDVLRFLFAETVAAGRAGRLSQNAALATEAATYRGADAVVAGLADEVTDLARGFSAFRQMLSRTPTLSPARTRRASLPQPRQEALMATENNSDDSPQDTGIGVTDIDDAEPDTTDDPPAVAEPSPAAPGVPSAAASAPAPTALQAGNLAELSAQLREAAAEIAEIAAQAGRLGIAIDAAKALREGTTPEALRRLVLERASAAADARDIVAAPHSPVLLLAKESPIVAAAKRAAASGHRT</sequence>
<dbReference type="AlphaFoldDB" id="A0A844BDE4"/>
<keyword evidence="8" id="KW-1185">Reference proteome</keyword>